<proteinExistence type="predicted"/>
<accession>A0A0N4UBF6</accession>
<dbReference type="Proteomes" id="UP000274756">
    <property type="component" value="Unassembled WGS sequence"/>
</dbReference>
<evidence type="ECO:0000313" key="1">
    <source>
        <dbReference type="EMBL" id="VDN58442.1"/>
    </source>
</evidence>
<evidence type="ECO:0000313" key="2">
    <source>
        <dbReference type="Proteomes" id="UP000038040"/>
    </source>
</evidence>
<organism evidence="2 4">
    <name type="scientific">Dracunculus medinensis</name>
    <name type="common">Guinea worm</name>
    <dbReference type="NCBI Taxonomy" id="318479"/>
    <lineage>
        <taxon>Eukaryota</taxon>
        <taxon>Metazoa</taxon>
        <taxon>Ecdysozoa</taxon>
        <taxon>Nematoda</taxon>
        <taxon>Chromadorea</taxon>
        <taxon>Rhabditida</taxon>
        <taxon>Spirurina</taxon>
        <taxon>Dracunculoidea</taxon>
        <taxon>Dracunculidae</taxon>
        <taxon>Dracunculus</taxon>
    </lineage>
</organism>
<dbReference type="EMBL" id="UYYG01001168">
    <property type="protein sequence ID" value="VDN58442.1"/>
    <property type="molecule type" value="Genomic_DNA"/>
</dbReference>
<dbReference type="AlphaFoldDB" id="A0A0N4UBF6"/>
<reference evidence="1 3" key="2">
    <citation type="submission" date="2018-11" db="EMBL/GenBank/DDBJ databases">
        <authorList>
            <consortium name="Pathogen Informatics"/>
        </authorList>
    </citation>
    <scope>NUCLEOTIDE SEQUENCE [LARGE SCALE GENOMIC DNA]</scope>
</reference>
<evidence type="ECO:0000313" key="4">
    <source>
        <dbReference type="WBParaSite" id="DME_0000453201-mRNA-1"/>
    </source>
</evidence>
<reference evidence="4" key="1">
    <citation type="submission" date="2017-02" db="UniProtKB">
        <authorList>
            <consortium name="WormBaseParasite"/>
        </authorList>
    </citation>
    <scope>IDENTIFICATION</scope>
</reference>
<keyword evidence="3" id="KW-1185">Reference proteome</keyword>
<dbReference type="WBParaSite" id="DME_0000453201-mRNA-1">
    <property type="protein sequence ID" value="DME_0000453201-mRNA-1"/>
    <property type="gene ID" value="DME_0000453201"/>
</dbReference>
<gene>
    <name evidence="1" type="ORF">DME_LOCUS8415</name>
</gene>
<sequence>MAAKHGSMIREVFERIGKPTIYKWLLLLLAMASNEQLGEMVSLPVKPVMVRAVTKIKKIQEDLFHTLICLYTKELIQDKSIMRSLSNGFEYTNCG</sequence>
<protein>
    <submittedName>
        <fullName evidence="4">Transposase</fullName>
    </submittedName>
</protein>
<name>A0A0N4UBF6_DRAME</name>
<dbReference type="Proteomes" id="UP000038040">
    <property type="component" value="Unplaced"/>
</dbReference>
<evidence type="ECO:0000313" key="3">
    <source>
        <dbReference type="Proteomes" id="UP000274756"/>
    </source>
</evidence>